<reference evidence="3" key="1">
    <citation type="submission" date="2018-05" db="EMBL/GenBank/DDBJ databases">
        <authorList>
            <person name="Lanie J.A."/>
            <person name="Ng W.-L."/>
            <person name="Kazmierczak K.M."/>
            <person name="Andrzejewski T.M."/>
            <person name="Davidsen T.M."/>
            <person name="Wayne K.J."/>
            <person name="Tettelin H."/>
            <person name="Glass J.I."/>
            <person name="Rusch D."/>
            <person name="Podicherti R."/>
            <person name="Tsui H.-C.T."/>
            <person name="Winkler M.E."/>
        </authorList>
    </citation>
    <scope>NUCLEOTIDE SEQUENCE</scope>
</reference>
<sequence>MGFTCALIGLPNVGKSTIFNTLTGANVEATNYAFTSAQPNTGIVSVPDPRLDTISQLVEAKKTVYTSLEFVDLAGLAKGPSQGEGLGNQFLGRIREV</sequence>
<dbReference type="GO" id="GO:0005737">
    <property type="term" value="C:cytoplasm"/>
    <property type="evidence" value="ECO:0007669"/>
    <property type="project" value="TreeGrafter"/>
</dbReference>
<dbReference type="SUPFAM" id="SSF52540">
    <property type="entry name" value="P-loop containing nucleoside triphosphate hydrolases"/>
    <property type="match status" value="1"/>
</dbReference>
<dbReference type="AlphaFoldDB" id="A0A382GZB1"/>
<name>A0A382GZB1_9ZZZZ</name>
<protein>
    <recommendedName>
        <fullName evidence="2">OBG-type G domain-containing protein</fullName>
    </recommendedName>
</protein>
<dbReference type="InterPro" id="IPR027417">
    <property type="entry name" value="P-loop_NTPase"/>
</dbReference>
<dbReference type="Pfam" id="PF01926">
    <property type="entry name" value="MMR_HSR1"/>
    <property type="match status" value="1"/>
</dbReference>
<feature type="non-terminal residue" evidence="3">
    <location>
        <position position="97"/>
    </location>
</feature>
<dbReference type="InterPro" id="IPR031167">
    <property type="entry name" value="G_OBG"/>
</dbReference>
<dbReference type="InterPro" id="IPR006073">
    <property type="entry name" value="GTP-bd"/>
</dbReference>
<dbReference type="GO" id="GO:0016887">
    <property type="term" value="F:ATP hydrolysis activity"/>
    <property type="evidence" value="ECO:0007669"/>
    <property type="project" value="TreeGrafter"/>
</dbReference>
<dbReference type="PANTHER" id="PTHR23305">
    <property type="entry name" value="OBG GTPASE FAMILY"/>
    <property type="match status" value="1"/>
</dbReference>
<evidence type="ECO:0000256" key="1">
    <source>
        <dbReference type="ARBA" id="ARBA00022741"/>
    </source>
</evidence>
<dbReference type="EMBL" id="UINC01058055">
    <property type="protein sequence ID" value="SVB79893.1"/>
    <property type="molecule type" value="Genomic_DNA"/>
</dbReference>
<dbReference type="GO" id="GO:0005525">
    <property type="term" value="F:GTP binding"/>
    <property type="evidence" value="ECO:0007669"/>
    <property type="project" value="InterPro"/>
</dbReference>
<dbReference type="PROSITE" id="PS51710">
    <property type="entry name" value="G_OBG"/>
    <property type="match status" value="1"/>
</dbReference>
<dbReference type="PANTHER" id="PTHR23305:SF18">
    <property type="entry name" value="OBG-TYPE G DOMAIN-CONTAINING PROTEIN"/>
    <property type="match status" value="1"/>
</dbReference>
<dbReference type="PRINTS" id="PR00326">
    <property type="entry name" value="GTP1OBG"/>
</dbReference>
<evidence type="ECO:0000259" key="2">
    <source>
        <dbReference type="PROSITE" id="PS51710"/>
    </source>
</evidence>
<evidence type="ECO:0000313" key="3">
    <source>
        <dbReference type="EMBL" id="SVB79893.1"/>
    </source>
</evidence>
<accession>A0A382GZB1</accession>
<gene>
    <name evidence="3" type="ORF">METZ01_LOCUS232747</name>
</gene>
<proteinExistence type="predicted"/>
<dbReference type="Gene3D" id="3.40.50.300">
    <property type="entry name" value="P-loop containing nucleotide triphosphate hydrolases"/>
    <property type="match status" value="1"/>
</dbReference>
<keyword evidence="1" id="KW-0547">Nucleotide-binding</keyword>
<organism evidence="3">
    <name type="scientific">marine metagenome</name>
    <dbReference type="NCBI Taxonomy" id="408172"/>
    <lineage>
        <taxon>unclassified sequences</taxon>
        <taxon>metagenomes</taxon>
        <taxon>ecological metagenomes</taxon>
    </lineage>
</organism>
<feature type="domain" description="OBG-type G" evidence="2">
    <location>
        <begin position="3"/>
        <end position="97"/>
    </location>
</feature>